<protein>
    <submittedName>
        <fullName evidence="3">Glycosyltransferase</fullName>
    </submittedName>
</protein>
<keyword evidence="1" id="KW-0812">Transmembrane</keyword>
<feature type="transmembrane region" description="Helical" evidence="1">
    <location>
        <begin position="265"/>
        <end position="288"/>
    </location>
</feature>
<accession>A0A563ELL2</accession>
<gene>
    <name evidence="3" type="ORF">FKR81_30240</name>
</gene>
<keyword evidence="1" id="KW-0472">Membrane</keyword>
<proteinExistence type="predicted"/>
<dbReference type="Pfam" id="PF00535">
    <property type="entry name" value="Glycos_transf_2"/>
    <property type="match status" value="1"/>
</dbReference>
<dbReference type="OrthoDB" id="9806525at2"/>
<evidence type="ECO:0000313" key="4">
    <source>
        <dbReference type="Proteomes" id="UP000316639"/>
    </source>
</evidence>
<keyword evidence="4" id="KW-1185">Reference proteome</keyword>
<keyword evidence="1" id="KW-1133">Transmembrane helix</keyword>
<dbReference type="GO" id="GO:0016740">
    <property type="term" value="F:transferase activity"/>
    <property type="evidence" value="ECO:0007669"/>
    <property type="project" value="UniProtKB-KW"/>
</dbReference>
<dbReference type="PANTHER" id="PTHR43646">
    <property type="entry name" value="GLYCOSYLTRANSFERASE"/>
    <property type="match status" value="1"/>
</dbReference>
<dbReference type="SUPFAM" id="SSF53448">
    <property type="entry name" value="Nucleotide-diphospho-sugar transferases"/>
    <property type="match status" value="1"/>
</dbReference>
<dbReference type="PANTHER" id="PTHR43646:SF3">
    <property type="entry name" value="SLR1566 PROTEIN"/>
    <property type="match status" value="1"/>
</dbReference>
<name>A0A563ELL2_9PSEU</name>
<keyword evidence="3" id="KW-0808">Transferase</keyword>
<dbReference type="InterPro" id="IPR029044">
    <property type="entry name" value="Nucleotide-diphossugar_trans"/>
</dbReference>
<comment type="caution">
    <text evidence="3">The sequence shown here is derived from an EMBL/GenBank/DDBJ whole genome shotgun (WGS) entry which is preliminary data.</text>
</comment>
<feature type="transmembrane region" description="Helical" evidence="1">
    <location>
        <begin position="321"/>
        <end position="342"/>
    </location>
</feature>
<dbReference type="CDD" id="cd06423">
    <property type="entry name" value="CESA_like"/>
    <property type="match status" value="1"/>
</dbReference>
<dbReference type="AlphaFoldDB" id="A0A563ELL2"/>
<dbReference type="Gene3D" id="3.90.550.10">
    <property type="entry name" value="Spore Coat Polysaccharide Biosynthesis Protein SpsA, Chain A"/>
    <property type="match status" value="1"/>
</dbReference>
<dbReference type="InterPro" id="IPR001173">
    <property type="entry name" value="Glyco_trans_2-like"/>
</dbReference>
<reference evidence="3 4" key="1">
    <citation type="submission" date="2019-07" db="EMBL/GenBank/DDBJ databases">
        <title>Lentzea xizangensis sp. nov., isolated from Qinghai-Tibetan Plateau Soils.</title>
        <authorList>
            <person name="Huang J."/>
        </authorList>
    </citation>
    <scope>NUCLEOTIDE SEQUENCE [LARGE SCALE GENOMIC DNA]</scope>
    <source>
        <strain evidence="3 4">FXJ1.1311</strain>
    </source>
</reference>
<evidence type="ECO:0000313" key="3">
    <source>
        <dbReference type="EMBL" id="TWP47953.1"/>
    </source>
</evidence>
<dbReference type="RefSeq" id="WP_146357019.1">
    <property type="nucleotide sequence ID" value="NZ_VOBR01000023.1"/>
</dbReference>
<evidence type="ECO:0000256" key="1">
    <source>
        <dbReference type="SAM" id="Phobius"/>
    </source>
</evidence>
<dbReference type="Proteomes" id="UP000316639">
    <property type="component" value="Unassembled WGS sequence"/>
</dbReference>
<dbReference type="EMBL" id="VOBR01000023">
    <property type="protein sequence ID" value="TWP47953.1"/>
    <property type="molecule type" value="Genomic_DNA"/>
</dbReference>
<sequence>MGVVAAAAVARTSRVLAQWRRVPELSRSASPASVVAVVPARNEAATLPELLPALKGQVERVIVVDDASTDGTGDVARSFGVEVVHGDGPPKGWAGKVHAMHLGVLASDDEEWLLFMDADCVPAPDLVPRLVATAEEVGADLVSVAGLADRPRPSWWLLLPAFNTLVFEGSPPDGRGMTALAIGHCIVVRRKAFERAGGWEALAGTHADDVGIATAVRDSGGVPRLVDATALLTTSGLDGFGQTWRSLRKSIVPGVQEITGSRARAVAFLLFGGVVHLLFGLAPVVAVLRRRSLLGAVAWAAQASSHHEYVRRCGQPRSSAVLAPFSWALVGAFLLDCAWRVLRGGTVWKDRRVG</sequence>
<evidence type="ECO:0000259" key="2">
    <source>
        <dbReference type="Pfam" id="PF00535"/>
    </source>
</evidence>
<organism evidence="3 4">
    <name type="scientific">Lentzea tibetensis</name>
    <dbReference type="NCBI Taxonomy" id="2591470"/>
    <lineage>
        <taxon>Bacteria</taxon>
        <taxon>Bacillati</taxon>
        <taxon>Actinomycetota</taxon>
        <taxon>Actinomycetes</taxon>
        <taxon>Pseudonocardiales</taxon>
        <taxon>Pseudonocardiaceae</taxon>
        <taxon>Lentzea</taxon>
    </lineage>
</organism>
<feature type="domain" description="Glycosyltransferase 2-like" evidence="2">
    <location>
        <begin position="37"/>
        <end position="195"/>
    </location>
</feature>